<gene>
    <name evidence="1" type="ORF">V5F30_16740</name>
</gene>
<accession>A0ABW6ZLF8</accession>
<name>A0ABW6ZLF8_9HYPH</name>
<evidence type="ECO:0000313" key="2">
    <source>
        <dbReference type="Proteomes" id="UP001604043"/>
    </source>
</evidence>
<dbReference type="EMBL" id="JBAFUR010000004">
    <property type="protein sequence ID" value="MFG1253859.1"/>
    <property type="molecule type" value="Genomic_DNA"/>
</dbReference>
<protein>
    <recommendedName>
        <fullName evidence="3">Lipoprotein</fullName>
    </recommendedName>
</protein>
<dbReference type="RefSeq" id="WP_245279315.1">
    <property type="nucleotide sequence ID" value="NZ_JAMJXC010000001.1"/>
</dbReference>
<dbReference type="Proteomes" id="UP001604043">
    <property type="component" value="Unassembled WGS sequence"/>
</dbReference>
<proteinExistence type="predicted"/>
<sequence length="184" mass="19430">MTKMVAGSKSAFERSAFGRSAFGWTAFGRPRAALAGAALAVLALGLAGCETTPSAPPPAARPVFTSPIPPDRLVGRWGLAAYHRPDDATRTEAQAKASCGNQPYVITAGTNGGVMMYLADDNKLTELVSKQVGNGPVYIGPPDDPAGGERDRQVVRFDGNILVLKFVDPEVAKRYGTMVYVRCS</sequence>
<keyword evidence="2" id="KW-1185">Reference proteome</keyword>
<evidence type="ECO:0008006" key="3">
    <source>
        <dbReference type="Google" id="ProtNLM"/>
    </source>
</evidence>
<evidence type="ECO:0000313" key="1">
    <source>
        <dbReference type="EMBL" id="MFG1253859.1"/>
    </source>
</evidence>
<reference evidence="1 2" key="1">
    <citation type="submission" date="2024-02" db="EMBL/GenBank/DDBJ databases">
        <title>Expansion and revision of Xanthobacter and proposal of Roseixanthobacter gen. nov.</title>
        <authorList>
            <person name="Soltysiak M.P.M."/>
            <person name="Jalihal A."/>
            <person name="Ory A."/>
            <person name="Chrisophersen C."/>
            <person name="Lee A.D."/>
            <person name="Boulton J."/>
            <person name="Springer M."/>
        </authorList>
    </citation>
    <scope>NUCLEOTIDE SEQUENCE [LARGE SCALE GENOMIC DNA]</scope>
    <source>
        <strain evidence="1 2">CB5</strain>
    </source>
</reference>
<comment type="caution">
    <text evidence="1">The sequence shown here is derived from an EMBL/GenBank/DDBJ whole genome shotgun (WGS) entry which is preliminary data.</text>
</comment>
<organism evidence="1 2">
    <name type="scientific">Xanthobacter aminoxidans</name>
    <dbReference type="NCBI Taxonomy" id="186280"/>
    <lineage>
        <taxon>Bacteria</taxon>
        <taxon>Pseudomonadati</taxon>
        <taxon>Pseudomonadota</taxon>
        <taxon>Alphaproteobacteria</taxon>
        <taxon>Hyphomicrobiales</taxon>
        <taxon>Xanthobacteraceae</taxon>
        <taxon>Xanthobacter</taxon>
    </lineage>
</organism>